<dbReference type="EMBL" id="FNAF01000003">
    <property type="protein sequence ID" value="SDD38638.1"/>
    <property type="molecule type" value="Genomic_DNA"/>
</dbReference>
<keyword evidence="2" id="KW-0813">Transport</keyword>
<sequence length="491" mass="53197">MTTDHLIITEPRRKSALVTAIILSNVITMLNAGSVNIAMPVLMESFQANLNQVQWVMLAYILTLACAMPLVTALSERYSYRKVFLNCLIIIGILSLACAFAGNLWVLIGFRILKGFFSGLIMSATMALIYRYLPKGERAGRYATVLIIQSIAFAIGPSFAGLIMQWTSWRVIFVMPALMVIPAYLEARKALPRESVTAGVRLEIGGVLLVSLATGMLLLAFTFLESWGISDWRFWAMIIGAIALVAYFIVHNRRNPHPALDFSLFKLSSFALAVLLSMILSTVIGITASVLAVYVQSVRGYSPFFSGAVQFAPSIIMAGANALAKRLYGRTSTTLLVVCGFSVAALGNALMNTVDMERSLIILSAILTIRYVGIAFVRLPISDVGMSAVPQDKVSHASAFINWVNQLSQAISTNILTVIFTFQANLLFHQTGGVGEALPGKEGYAEAALSAFHLVFSIMAGLMLLGGIVSLFMVPAAKRDKARRKAAADNS</sequence>
<reference evidence="8 9" key="1">
    <citation type="submission" date="2016-10" db="EMBL/GenBank/DDBJ databases">
        <authorList>
            <person name="de Groot N.N."/>
        </authorList>
    </citation>
    <scope>NUCLEOTIDE SEQUENCE [LARGE SCALE GENOMIC DNA]</scope>
    <source>
        <strain evidence="8 9">DSM 20475</strain>
    </source>
</reference>
<evidence type="ECO:0000256" key="4">
    <source>
        <dbReference type="ARBA" id="ARBA00022989"/>
    </source>
</evidence>
<feature type="transmembrane region" description="Helical" evidence="6">
    <location>
        <begin position="410"/>
        <end position="428"/>
    </location>
</feature>
<feature type="transmembrane region" description="Helical" evidence="6">
    <location>
        <begin position="335"/>
        <end position="354"/>
    </location>
</feature>
<feature type="transmembrane region" description="Helical" evidence="6">
    <location>
        <begin position="301"/>
        <end position="323"/>
    </location>
</feature>
<keyword evidence="9" id="KW-1185">Reference proteome</keyword>
<keyword evidence="4 6" id="KW-1133">Transmembrane helix</keyword>
<dbReference type="SUPFAM" id="SSF103473">
    <property type="entry name" value="MFS general substrate transporter"/>
    <property type="match status" value="1"/>
</dbReference>
<dbReference type="PANTHER" id="PTHR42718:SF9">
    <property type="entry name" value="MAJOR FACILITATOR SUPERFAMILY MULTIDRUG TRANSPORTER MFSC"/>
    <property type="match status" value="1"/>
</dbReference>
<feature type="transmembrane region" description="Helical" evidence="6">
    <location>
        <begin position="360"/>
        <end position="381"/>
    </location>
</feature>
<accession>A0A1G6UB98</accession>
<evidence type="ECO:0000256" key="5">
    <source>
        <dbReference type="ARBA" id="ARBA00023136"/>
    </source>
</evidence>
<protein>
    <submittedName>
        <fullName evidence="8">Drug resistance transporter, EmrB/QacA subfamily</fullName>
    </submittedName>
</protein>
<comment type="subcellular location">
    <subcellularLocation>
        <location evidence="1">Cell membrane</location>
        <topology evidence="1">Multi-pass membrane protein</topology>
    </subcellularLocation>
</comment>
<feature type="transmembrane region" description="Helical" evidence="6">
    <location>
        <begin position="232"/>
        <end position="250"/>
    </location>
</feature>
<evidence type="ECO:0000256" key="6">
    <source>
        <dbReference type="SAM" id="Phobius"/>
    </source>
</evidence>
<feature type="transmembrane region" description="Helical" evidence="6">
    <location>
        <begin position="83"/>
        <end position="106"/>
    </location>
</feature>
<dbReference type="AlphaFoldDB" id="A0A1G6UB98"/>
<dbReference type="OrthoDB" id="102502at2"/>
<keyword evidence="3 6" id="KW-0812">Transmembrane</keyword>
<dbReference type="Gene3D" id="1.20.1250.20">
    <property type="entry name" value="MFS general substrate transporter like domains"/>
    <property type="match status" value="1"/>
</dbReference>
<feature type="transmembrane region" description="Helical" evidence="6">
    <location>
        <begin position="199"/>
        <end position="220"/>
    </location>
</feature>
<dbReference type="PROSITE" id="PS50850">
    <property type="entry name" value="MFS"/>
    <property type="match status" value="1"/>
</dbReference>
<dbReference type="STRING" id="2741.SAMN04489866_10313"/>
<feature type="domain" description="Major facilitator superfamily (MFS) profile" evidence="7">
    <location>
        <begin position="17"/>
        <end position="478"/>
    </location>
</feature>
<organism evidence="8 9">
    <name type="scientific">Peptococcus niger</name>
    <dbReference type="NCBI Taxonomy" id="2741"/>
    <lineage>
        <taxon>Bacteria</taxon>
        <taxon>Bacillati</taxon>
        <taxon>Bacillota</taxon>
        <taxon>Clostridia</taxon>
        <taxon>Eubacteriales</taxon>
        <taxon>Peptococcaceae</taxon>
        <taxon>Peptococcus</taxon>
    </lineage>
</organism>
<dbReference type="InterPro" id="IPR020846">
    <property type="entry name" value="MFS_dom"/>
</dbReference>
<feature type="transmembrane region" description="Helical" evidence="6">
    <location>
        <begin position="142"/>
        <end position="163"/>
    </location>
</feature>
<keyword evidence="5 6" id="KW-0472">Membrane</keyword>
<evidence type="ECO:0000256" key="2">
    <source>
        <dbReference type="ARBA" id="ARBA00022448"/>
    </source>
</evidence>
<name>A0A1G6UB98_PEPNI</name>
<dbReference type="GO" id="GO:0022857">
    <property type="term" value="F:transmembrane transporter activity"/>
    <property type="evidence" value="ECO:0007669"/>
    <property type="project" value="InterPro"/>
</dbReference>
<feature type="transmembrane region" description="Helical" evidence="6">
    <location>
        <begin position="53"/>
        <end position="71"/>
    </location>
</feature>
<dbReference type="RefSeq" id="WP_091791288.1">
    <property type="nucleotide sequence ID" value="NZ_FNAF01000003.1"/>
</dbReference>
<dbReference type="Proteomes" id="UP000198995">
    <property type="component" value="Unassembled WGS sequence"/>
</dbReference>
<feature type="transmembrane region" description="Helical" evidence="6">
    <location>
        <begin position="16"/>
        <end position="41"/>
    </location>
</feature>
<proteinExistence type="predicted"/>
<evidence type="ECO:0000313" key="9">
    <source>
        <dbReference type="Proteomes" id="UP000198995"/>
    </source>
</evidence>
<dbReference type="Pfam" id="PF07690">
    <property type="entry name" value="MFS_1"/>
    <property type="match status" value="1"/>
</dbReference>
<dbReference type="Gene3D" id="1.20.1720.10">
    <property type="entry name" value="Multidrug resistance protein D"/>
    <property type="match status" value="1"/>
</dbReference>
<feature type="transmembrane region" description="Helical" evidence="6">
    <location>
        <begin position="448"/>
        <end position="474"/>
    </location>
</feature>
<dbReference type="InterPro" id="IPR036259">
    <property type="entry name" value="MFS_trans_sf"/>
</dbReference>
<feature type="transmembrane region" description="Helical" evidence="6">
    <location>
        <begin position="270"/>
        <end position="295"/>
    </location>
</feature>
<evidence type="ECO:0000256" key="1">
    <source>
        <dbReference type="ARBA" id="ARBA00004651"/>
    </source>
</evidence>
<dbReference type="PANTHER" id="PTHR42718">
    <property type="entry name" value="MAJOR FACILITATOR SUPERFAMILY MULTIDRUG TRANSPORTER MFSC"/>
    <property type="match status" value="1"/>
</dbReference>
<evidence type="ECO:0000313" key="8">
    <source>
        <dbReference type="EMBL" id="SDD38638.1"/>
    </source>
</evidence>
<gene>
    <name evidence="8" type="ORF">SAMN04489866_10313</name>
</gene>
<feature type="transmembrane region" description="Helical" evidence="6">
    <location>
        <begin position="169"/>
        <end position="187"/>
    </location>
</feature>
<evidence type="ECO:0000259" key="7">
    <source>
        <dbReference type="PROSITE" id="PS50850"/>
    </source>
</evidence>
<dbReference type="InterPro" id="IPR011701">
    <property type="entry name" value="MFS"/>
</dbReference>
<feature type="transmembrane region" description="Helical" evidence="6">
    <location>
        <begin position="112"/>
        <end position="130"/>
    </location>
</feature>
<evidence type="ECO:0000256" key="3">
    <source>
        <dbReference type="ARBA" id="ARBA00022692"/>
    </source>
</evidence>
<dbReference type="GO" id="GO:0005886">
    <property type="term" value="C:plasma membrane"/>
    <property type="evidence" value="ECO:0007669"/>
    <property type="project" value="UniProtKB-SubCell"/>
</dbReference>